<dbReference type="Proteomes" id="UP000183995">
    <property type="component" value="Unassembled WGS sequence"/>
</dbReference>
<dbReference type="Pfam" id="PF21993">
    <property type="entry name" value="TetR_C_13_2"/>
    <property type="match status" value="1"/>
</dbReference>
<keyword evidence="7" id="KW-1185">Reference proteome</keyword>
<dbReference type="Gene3D" id="1.10.357.10">
    <property type="entry name" value="Tetracycline Repressor, domain 2"/>
    <property type="match status" value="1"/>
</dbReference>
<feature type="DNA-binding region" description="H-T-H motif" evidence="4">
    <location>
        <begin position="28"/>
        <end position="47"/>
    </location>
</feature>
<organism evidence="6 7">
    <name type="scientific">Sporobacter termitidis DSM 10068</name>
    <dbReference type="NCBI Taxonomy" id="1123282"/>
    <lineage>
        <taxon>Bacteria</taxon>
        <taxon>Bacillati</taxon>
        <taxon>Bacillota</taxon>
        <taxon>Clostridia</taxon>
        <taxon>Eubacteriales</taxon>
        <taxon>Oscillospiraceae</taxon>
        <taxon>Sporobacter</taxon>
    </lineage>
</organism>
<evidence type="ECO:0000256" key="3">
    <source>
        <dbReference type="ARBA" id="ARBA00023163"/>
    </source>
</evidence>
<dbReference type="SUPFAM" id="SSF46689">
    <property type="entry name" value="Homeodomain-like"/>
    <property type="match status" value="1"/>
</dbReference>
<keyword evidence="2 4" id="KW-0238">DNA-binding</keyword>
<dbReference type="RefSeq" id="WP_073076956.1">
    <property type="nucleotide sequence ID" value="NZ_FQXV01000003.1"/>
</dbReference>
<keyword evidence="1" id="KW-0805">Transcription regulation</keyword>
<evidence type="ECO:0000256" key="1">
    <source>
        <dbReference type="ARBA" id="ARBA00023015"/>
    </source>
</evidence>
<proteinExistence type="predicted"/>
<dbReference type="Pfam" id="PF00440">
    <property type="entry name" value="TetR_N"/>
    <property type="match status" value="1"/>
</dbReference>
<protein>
    <submittedName>
        <fullName evidence="6">Transcriptional regulator, TetR family</fullName>
    </submittedName>
</protein>
<reference evidence="6 7" key="1">
    <citation type="submission" date="2016-11" db="EMBL/GenBank/DDBJ databases">
        <authorList>
            <person name="Jaros S."/>
            <person name="Januszkiewicz K."/>
            <person name="Wedrychowicz H."/>
        </authorList>
    </citation>
    <scope>NUCLEOTIDE SEQUENCE [LARGE SCALE GENOMIC DNA]</scope>
    <source>
        <strain evidence="6 7">DSM 10068</strain>
    </source>
</reference>
<dbReference type="OrthoDB" id="9814200at2"/>
<gene>
    <name evidence="6" type="ORF">SAMN02745823_01335</name>
</gene>
<dbReference type="InterPro" id="IPR036271">
    <property type="entry name" value="Tet_transcr_reg_TetR-rel_C_sf"/>
</dbReference>
<dbReference type="STRING" id="1123282.SAMN02745823_01335"/>
<sequence length="192" mass="21404">MNTQNTSREKILNTATKLFQINGFNATGLNEILEESKSPKGSLYYYFPEGKEQLALEAIQLACKSIVERLRGTMDKYSDPVEALKYLISNITDDLNDENKLQDISISLMALETYSSNEKLRLACEQVFTELSNVYAHKLIQSGFAPQKAEELGMAIEIMIEGAITICVTRKDTVPLSAISNILNVLLSQDSL</sequence>
<dbReference type="GO" id="GO:0003677">
    <property type="term" value="F:DNA binding"/>
    <property type="evidence" value="ECO:0007669"/>
    <property type="project" value="UniProtKB-UniRule"/>
</dbReference>
<dbReference type="PROSITE" id="PS50977">
    <property type="entry name" value="HTH_TETR_2"/>
    <property type="match status" value="1"/>
</dbReference>
<dbReference type="AlphaFoldDB" id="A0A1M5WKJ4"/>
<dbReference type="InterPro" id="IPR054156">
    <property type="entry name" value="YxaF_TetR_C"/>
</dbReference>
<dbReference type="InterPro" id="IPR009057">
    <property type="entry name" value="Homeodomain-like_sf"/>
</dbReference>
<name>A0A1M5WKJ4_9FIRM</name>
<dbReference type="PANTHER" id="PTHR47506">
    <property type="entry name" value="TRANSCRIPTIONAL REGULATORY PROTEIN"/>
    <property type="match status" value="1"/>
</dbReference>
<evidence type="ECO:0000313" key="7">
    <source>
        <dbReference type="Proteomes" id="UP000183995"/>
    </source>
</evidence>
<dbReference type="EMBL" id="FQXV01000003">
    <property type="protein sequence ID" value="SHH88099.1"/>
    <property type="molecule type" value="Genomic_DNA"/>
</dbReference>
<evidence type="ECO:0000256" key="4">
    <source>
        <dbReference type="PROSITE-ProRule" id="PRU00335"/>
    </source>
</evidence>
<dbReference type="InterPro" id="IPR001647">
    <property type="entry name" value="HTH_TetR"/>
</dbReference>
<dbReference type="SUPFAM" id="SSF48498">
    <property type="entry name" value="Tetracyclin repressor-like, C-terminal domain"/>
    <property type="match status" value="1"/>
</dbReference>
<feature type="domain" description="HTH tetR-type" evidence="5">
    <location>
        <begin position="5"/>
        <end position="65"/>
    </location>
</feature>
<evidence type="ECO:0000259" key="5">
    <source>
        <dbReference type="PROSITE" id="PS50977"/>
    </source>
</evidence>
<keyword evidence="3" id="KW-0804">Transcription</keyword>
<dbReference type="PANTHER" id="PTHR47506:SF3">
    <property type="entry name" value="HTH-TYPE TRANSCRIPTIONAL REGULATOR LMRA"/>
    <property type="match status" value="1"/>
</dbReference>
<evidence type="ECO:0000256" key="2">
    <source>
        <dbReference type="ARBA" id="ARBA00023125"/>
    </source>
</evidence>
<accession>A0A1M5WKJ4</accession>
<evidence type="ECO:0000313" key="6">
    <source>
        <dbReference type="EMBL" id="SHH88099.1"/>
    </source>
</evidence>